<dbReference type="InterPro" id="IPR013083">
    <property type="entry name" value="Znf_RING/FYVE/PHD"/>
</dbReference>
<comment type="similarity">
    <text evidence="1">Belongs to the TFIIE alpha subunit family.</text>
</comment>
<dbReference type="Pfam" id="PF02002">
    <property type="entry name" value="TFIIE_alpha"/>
    <property type="match status" value="1"/>
</dbReference>
<dbReference type="InterPro" id="IPR036388">
    <property type="entry name" value="WH-like_DNA-bd_sf"/>
</dbReference>
<dbReference type="InterPro" id="IPR021600">
    <property type="entry name" value="TFIIE_asu_C"/>
</dbReference>
<evidence type="ECO:0000256" key="4">
    <source>
        <dbReference type="SAM" id="MobiDB-lite"/>
    </source>
</evidence>
<keyword evidence="2" id="KW-0805">Transcription regulation</keyword>
<dbReference type="STRING" id="106004.A0A1Y2G4E7"/>
<feature type="compositionally biased region" description="Basic and acidic residues" evidence="4">
    <location>
        <begin position="397"/>
        <end position="428"/>
    </location>
</feature>
<dbReference type="PANTHER" id="PTHR13097">
    <property type="entry name" value="TRANSCRIPTION INITIATION FACTOR IIE, ALPHA SUBUNIT"/>
    <property type="match status" value="1"/>
</dbReference>
<keyword evidence="7" id="KW-1185">Reference proteome</keyword>
<dbReference type="InterPro" id="IPR024550">
    <property type="entry name" value="TFIIEa/SarR/Rpc3_HTH_dom"/>
</dbReference>
<dbReference type="AlphaFoldDB" id="A0A1Y2G4E7"/>
<feature type="region of interest" description="Disordered" evidence="4">
    <location>
        <begin position="363"/>
        <end position="468"/>
    </location>
</feature>
<feature type="compositionally biased region" description="Polar residues" evidence="4">
    <location>
        <begin position="261"/>
        <end position="275"/>
    </location>
</feature>
<dbReference type="Gene3D" id="1.10.10.10">
    <property type="entry name" value="Winged helix-like DNA-binding domain superfamily/Winged helix DNA-binding domain"/>
    <property type="match status" value="1"/>
</dbReference>
<feature type="domain" description="HTH TFE/IIEalpha-type" evidence="5">
    <location>
        <begin position="15"/>
        <end position="106"/>
    </location>
</feature>
<dbReference type="GO" id="GO:0006367">
    <property type="term" value="P:transcription initiation at RNA polymerase II promoter"/>
    <property type="evidence" value="ECO:0007669"/>
    <property type="project" value="InterPro"/>
</dbReference>
<dbReference type="InterPro" id="IPR039997">
    <property type="entry name" value="TFE"/>
</dbReference>
<feature type="compositionally biased region" description="Acidic residues" evidence="4">
    <location>
        <begin position="442"/>
        <end position="461"/>
    </location>
</feature>
<dbReference type="SUPFAM" id="SSF57783">
    <property type="entry name" value="Zinc beta-ribbon"/>
    <property type="match status" value="1"/>
</dbReference>
<dbReference type="Proteomes" id="UP000193467">
    <property type="component" value="Unassembled WGS sequence"/>
</dbReference>
<dbReference type="Gene3D" id="3.30.40.10">
    <property type="entry name" value="Zinc/RING finger domain, C3HC4 (zinc finger)"/>
    <property type="match status" value="1"/>
</dbReference>
<evidence type="ECO:0000256" key="1">
    <source>
        <dbReference type="ARBA" id="ARBA00008947"/>
    </source>
</evidence>
<name>A0A1Y2G4E7_9BASI</name>
<gene>
    <name evidence="6" type="ORF">BCR35DRAFT_298351</name>
</gene>
<keyword evidence="3" id="KW-0804">Transcription</keyword>
<feature type="compositionally biased region" description="Basic and acidic residues" evidence="4">
    <location>
        <begin position="280"/>
        <end position="292"/>
    </location>
</feature>
<sequence>MAPSSTSTAEGLETAKQLVQRVCRSFYDVKGSIVLDQLIRKEAMRDEELAGRVGMPNKDVAKAVQKLIEDQLISVHRRQEQREGAPKAQTRNYYYMDYSHATDVIKWRVYQIKQTVDVRLRNELDSQGFVCPRCKKSFTHLDAGMLMDPFLNVLACDVCGTEVINNENEEEVKGSRDRMQRLVEQTRIIVDLLKKMEEVVLPKFDIVKWLELNGPQGTTTIAPVDAEGKPTGPAVRIHLAGEDDEAIQKLKREADADAKRAQNQLPTWIANSTISGEPAKAADERREDEGEVKPSVGGEGATTAAAGGGVNELGSPQREASDDLDAYYASLAQEGGGDGADSPSVTPAADYLDAASIALPPSAAQSPLFSPLPTPPTAKDSASAADEDDFEETTPGEGERNGKRSRDEVDSGWEEGGHGHGAEDDGGGKKARFGSVEVGAVGEEEEEEDEDDFEEVEDGDGDPNPMIAIGDKLVPFAEVGDELQAAMTPEEYTAYWEVFQRLG</sequence>
<dbReference type="InParanoid" id="A0A1Y2G4E7"/>
<evidence type="ECO:0000313" key="6">
    <source>
        <dbReference type="EMBL" id="ORY92804.1"/>
    </source>
</evidence>
<evidence type="ECO:0000256" key="3">
    <source>
        <dbReference type="ARBA" id="ARBA00023163"/>
    </source>
</evidence>
<organism evidence="6 7">
    <name type="scientific">Leucosporidium creatinivorum</name>
    <dbReference type="NCBI Taxonomy" id="106004"/>
    <lineage>
        <taxon>Eukaryota</taxon>
        <taxon>Fungi</taxon>
        <taxon>Dikarya</taxon>
        <taxon>Basidiomycota</taxon>
        <taxon>Pucciniomycotina</taxon>
        <taxon>Microbotryomycetes</taxon>
        <taxon>Leucosporidiales</taxon>
        <taxon>Leucosporidium</taxon>
    </lineage>
</organism>
<proteinExistence type="inferred from homology"/>
<feature type="compositionally biased region" description="Acidic residues" evidence="4">
    <location>
        <begin position="385"/>
        <end position="394"/>
    </location>
</feature>
<accession>A0A1Y2G4E7</accession>
<evidence type="ECO:0000313" key="7">
    <source>
        <dbReference type="Proteomes" id="UP000193467"/>
    </source>
</evidence>
<dbReference type="SMART" id="SM00531">
    <property type="entry name" value="TFIIE"/>
    <property type="match status" value="1"/>
</dbReference>
<reference evidence="6 7" key="1">
    <citation type="submission" date="2016-07" db="EMBL/GenBank/DDBJ databases">
        <title>Pervasive Adenine N6-methylation of Active Genes in Fungi.</title>
        <authorList>
            <consortium name="DOE Joint Genome Institute"/>
            <person name="Mondo S.J."/>
            <person name="Dannebaum R.O."/>
            <person name="Kuo R.C."/>
            <person name="Labutti K."/>
            <person name="Haridas S."/>
            <person name="Kuo A."/>
            <person name="Salamov A."/>
            <person name="Ahrendt S.R."/>
            <person name="Lipzen A."/>
            <person name="Sullivan W."/>
            <person name="Andreopoulos W.B."/>
            <person name="Clum A."/>
            <person name="Lindquist E."/>
            <person name="Daum C."/>
            <person name="Ramamoorthy G.K."/>
            <person name="Gryganskyi A."/>
            <person name="Culley D."/>
            <person name="Magnuson J.K."/>
            <person name="James T.Y."/>
            <person name="O'Malley M.A."/>
            <person name="Stajich J.E."/>
            <person name="Spatafora J.W."/>
            <person name="Visel A."/>
            <person name="Grigoriev I.V."/>
        </authorList>
    </citation>
    <scope>NUCLEOTIDE SEQUENCE [LARGE SCALE GENOMIC DNA]</scope>
    <source>
        <strain evidence="6 7">62-1032</strain>
    </source>
</reference>
<protein>
    <submittedName>
        <fullName evidence="6">TFIIE alpha subunit-domain-containing protein</fullName>
    </submittedName>
</protein>
<dbReference type="PROSITE" id="PS51344">
    <property type="entry name" value="HTH_TFE_IIE"/>
    <property type="match status" value="1"/>
</dbReference>
<comment type="caution">
    <text evidence="6">The sequence shown here is derived from an EMBL/GenBank/DDBJ whole genome shotgun (WGS) entry which is preliminary data.</text>
</comment>
<dbReference type="InterPro" id="IPR017919">
    <property type="entry name" value="TFIIE/TFIIEa_HTH"/>
</dbReference>
<dbReference type="InterPro" id="IPR002853">
    <property type="entry name" value="TFIIE_asu"/>
</dbReference>
<dbReference type="GO" id="GO:0005673">
    <property type="term" value="C:transcription factor TFIIE complex"/>
    <property type="evidence" value="ECO:0007669"/>
    <property type="project" value="TreeGrafter"/>
</dbReference>
<feature type="region of interest" description="Disordered" evidence="4">
    <location>
        <begin position="254"/>
        <end position="318"/>
    </location>
</feature>
<dbReference type="PANTHER" id="PTHR13097:SF7">
    <property type="entry name" value="GENERAL TRANSCRIPTION FACTOR IIE SUBUNIT 1"/>
    <property type="match status" value="1"/>
</dbReference>
<evidence type="ECO:0000259" key="5">
    <source>
        <dbReference type="PROSITE" id="PS51344"/>
    </source>
</evidence>
<dbReference type="FunCoup" id="A0A1Y2G4E7">
    <property type="interactions" value="332"/>
</dbReference>
<dbReference type="OrthoDB" id="361102at2759"/>
<dbReference type="SUPFAM" id="SSF46785">
    <property type="entry name" value="Winged helix' DNA-binding domain"/>
    <property type="match status" value="1"/>
</dbReference>
<dbReference type="InterPro" id="IPR036390">
    <property type="entry name" value="WH_DNA-bd_sf"/>
</dbReference>
<dbReference type="Pfam" id="PF11521">
    <property type="entry name" value="TFIIE-A_C"/>
    <property type="match status" value="1"/>
</dbReference>
<dbReference type="EMBL" id="MCGR01000001">
    <property type="protein sequence ID" value="ORY92804.1"/>
    <property type="molecule type" value="Genomic_DNA"/>
</dbReference>
<evidence type="ECO:0000256" key="2">
    <source>
        <dbReference type="ARBA" id="ARBA00023015"/>
    </source>
</evidence>